<keyword evidence="2" id="KW-0732">Signal</keyword>
<dbReference type="AlphaFoldDB" id="A0A914CMD9"/>
<dbReference type="SMART" id="SM00034">
    <property type="entry name" value="CLECT"/>
    <property type="match status" value="1"/>
</dbReference>
<reference evidence="5" key="1">
    <citation type="submission" date="2022-11" db="UniProtKB">
        <authorList>
            <consortium name="WormBaseParasite"/>
        </authorList>
    </citation>
    <scope>IDENTIFICATION</scope>
</reference>
<dbReference type="InterPro" id="IPR016186">
    <property type="entry name" value="C-type_lectin-like/link_sf"/>
</dbReference>
<accession>A0A914CMD9</accession>
<keyword evidence="1" id="KW-1015">Disulfide bond</keyword>
<feature type="signal peptide" evidence="2">
    <location>
        <begin position="1"/>
        <end position="23"/>
    </location>
</feature>
<dbReference type="InterPro" id="IPR050111">
    <property type="entry name" value="C-type_lectin/snaclec_domain"/>
</dbReference>
<evidence type="ECO:0000313" key="5">
    <source>
        <dbReference type="WBParaSite" id="ACRNAN_scaffold1241.g14096.t1"/>
    </source>
</evidence>
<evidence type="ECO:0000256" key="2">
    <source>
        <dbReference type="SAM" id="SignalP"/>
    </source>
</evidence>
<dbReference type="InterPro" id="IPR018378">
    <property type="entry name" value="C-type_lectin_CS"/>
</dbReference>
<dbReference type="PROSITE" id="PS50041">
    <property type="entry name" value="C_TYPE_LECTIN_2"/>
    <property type="match status" value="1"/>
</dbReference>
<feature type="domain" description="C-type lectin" evidence="3">
    <location>
        <begin position="129"/>
        <end position="242"/>
    </location>
</feature>
<dbReference type="PROSITE" id="PS00615">
    <property type="entry name" value="C_TYPE_LECTIN_1"/>
    <property type="match status" value="1"/>
</dbReference>
<evidence type="ECO:0000259" key="3">
    <source>
        <dbReference type="PROSITE" id="PS50041"/>
    </source>
</evidence>
<dbReference type="WBParaSite" id="ACRNAN_scaffold1241.g14096.t1">
    <property type="protein sequence ID" value="ACRNAN_scaffold1241.g14096.t1"/>
    <property type="gene ID" value="ACRNAN_scaffold1241.g14096"/>
</dbReference>
<evidence type="ECO:0000313" key="4">
    <source>
        <dbReference type="Proteomes" id="UP000887540"/>
    </source>
</evidence>
<sequence>MSRLNISLFNFLLFFYFVKTTISSCPAGTIQGHDSNTCYKLSTTPKNFFDAETDCQPNSSGQCISVTSSNSQWSSIDCNTAQYYVCKIQATVDSCMITTCPTNKPVIPDTTIRSITINDCESGWTYYNITNLCYKVFHGFNCTASEAICVQNGGHLASIHSFEENLFISELAQAGYTFGNDNPWGRYHVLIGLMDPTLNGNFYWTDGSPYDYPRWCAGEPYLPDACTTLVADQDTGGCFQQWVTDAEERVHRAFVCQKSSIAHICQN</sequence>
<dbReference type="SUPFAM" id="SSF56436">
    <property type="entry name" value="C-type lectin-like"/>
    <property type="match status" value="2"/>
</dbReference>
<organism evidence="4 5">
    <name type="scientific">Acrobeloides nanus</name>
    <dbReference type="NCBI Taxonomy" id="290746"/>
    <lineage>
        <taxon>Eukaryota</taxon>
        <taxon>Metazoa</taxon>
        <taxon>Ecdysozoa</taxon>
        <taxon>Nematoda</taxon>
        <taxon>Chromadorea</taxon>
        <taxon>Rhabditida</taxon>
        <taxon>Tylenchina</taxon>
        <taxon>Cephalobomorpha</taxon>
        <taxon>Cephaloboidea</taxon>
        <taxon>Cephalobidae</taxon>
        <taxon>Acrobeloides</taxon>
    </lineage>
</organism>
<dbReference type="Proteomes" id="UP000887540">
    <property type="component" value="Unplaced"/>
</dbReference>
<dbReference type="PANTHER" id="PTHR22803">
    <property type="entry name" value="MANNOSE, PHOSPHOLIPASE, LECTIN RECEPTOR RELATED"/>
    <property type="match status" value="1"/>
</dbReference>
<name>A0A914CMD9_9BILA</name>
<dbReference type="Pfam" id="PF00059">
    <property type="entry name" value="Lectin_C"/>
    <property type="match status" value="1"/>
</dbReference>
<proteinExistence type="predicted"/>
<dbReference type="Gene3D" id="3.10.100.10">
    <property type="entry name" value="Mannose-Binding Protein A, subunit A"/>
    <property type="match status" value="1"/>
</dbReference>
<feature type="chain" id="PRO_5037954411" evidence="2">
    <location>
        <begin position="24"/>
        <end position="267"/>
    </location>
</feature>
<keyword evidence="4" id="KW-1185">Reference proteome</keyword>
<dbReference type="InterPro" id="IPR001304">
    <property type="entry name" value="C-type_lectin-like"/>
</dbReference>
<evidence type="ECO:0000256" key="1">
    <source>
        <dbReference type="ARBA" id="ARBA00023157"/>
    </source>
</evidence>
<protein>
    <submittedName>
        <fullName evidence="5">C-type lectin domain-containing protein</fullName>
    </submittedName>
</protein>
<dbReference type="InterPro" id="IPR016187">
    <property type="entry name" value="CTDL_fold"/>
</dbReference>